<evidence type="ECO:0008006" key="3">
    <source>
        <dbReference type="Google" id="ProtNLM"/>
    </source>
</evidence>
<gene>
    <name evidence="1" type="ORF">HG263_02915</name>
</gene>
<reference evidence="1 2" key="1">
    <citation type="submission" date="2020-04" db="EMBL/GenBank/DDBJ databases">
        <title>Pseudoalteromonas caenipelagi sp. nov., isolated from a tidal flat.</title>
        <authorList>
            <person name="Park S."/>
            <person name="Yoon J.-H."/>
        </authorList>
    </citation>
    <scope>NUCLEOTIDE SEQUENCE [LARGE SCALE GENOMIC DNA]</scope>
    <source>
        <strain evidence="1 2">JBTF-M23</strain>
    </source>
</reference>
<organism evidence="1 2">
    <name type="scientific">Pseudoalteromonas caenipelagi</name>
    <dbReference type="NCBI Taxonomy" id="2726988"/>
    <lineage>
        <taxon>Bacteria</taxon>
        <taxon>Pseudomonadati</taxon>
        <taxon>Pseudomonadota</taxon>
        <taxon>Gammaproteobacteria</taxon>
        <taxon>Alteromonadales</taxon>
        <taxon>Pseudoalteromonadaceae</taxon>
        <taxon>Pseudoalteromonas</taxon>
    </lineage>
</organism>
<name>A0A849V7H4_9GAMM</name>
<sequence>MPETQAINEQASTDSAQQLFEQPSISYDDVLTKMALRHPQEQIEQALKTAIEQEQAAHVAAYQAWELEVVEVEAERQAALAHNANLDADSDELMEVPELPAQPQLDLSLRRQCYRTEYVEVDLALTTEATPARTEYDDEALVAYIYPATHAHSEAQIAQVKRERFKQTRMQELAKLTVEVDGMEFDADELSQQRMARALVVMQNDESTSWVLANNDVAQVSKAQLFEACKFASAQQTALWVSQ</sequence>
<comment type="caution">
    <text evidence="1">The sequence shown here is derived from an EMBL/GenBank/DDBJ whole genome shotgun (WGS) entry which is preliminary data.</text>
</comment>
<dbReference type="AlphaFoldDB" id="A0A849V7H4"/>
<dbReference type="EMBL" id="JABBPG010000001">
    <property type="protein sequence ID" value="NOU49499.1"/>
    <property type="molecule type" value="Genomic_DNA"/>
</dbReference>
<keyword evidence="2" id="KW-1185">Reference proteome</keyword>
<dbReference type="Proteomes" id="UP000586305">
    <property type="component" value="Unassembled WGS sequence"/>
</dbReference>
<evidence type="ECO:0000313" key="2">
    <source>
        <dbReference type="Proteomes" id="UP000586305"/>
    </source>
</evidence>
<evidence type="ECO:0000313" key="1">
    <source>
        <dbReference type="EMBL" id="NOU49499.1"/>
    </source>
</evidence>
<accession>A0A849V7H4</accession>
<protein>
    <recommendedName>
        <fullName evidence="3">DUF4376 domain-containing protein</fullName>
    </recommendedName>
</protein>
<proteinExistence type="predicted"/>